<dbReference type="AlphaFoldDB" id="A0A1H6E0V3"/>
<protein>
    <recommendedName>
        <fullName evidence="4">DUF2127 domain-containing protein</fullName>
    </recommendedName>
</protein>
<evidence type="ECO:0008006" key="4">
    <source>
        <dbReference type="Google" id="ProtNLM"/>
    </source>
</evidence>
<evidence type="ECO:0000313" key="2">
    <source>
        <dbReference type="EMBL" id="SEG90814.1"/>
    </source>
</evidence>
<dbReference type="EMBL" id="FNVO01000027">
    <property type="protein sequence ID" value="SEG90814.1"/>
    <property type="molecule type" value="Genomic_DNA"/>
</dbReference>
<gene>
    <name evidence="2" type="ORF">SAMN04489712_12746</name>
</gene>
<evidence type="ECO:0000256" key="1">
    <source>
        <dbReference type="SAM" id="Phobius"/>
    </source>
</evidence>
<proteinExistence type="predicted"/>
<keyword evidence="3" id="KW-1185">Reference proteome</keyword>
<feature type="transmembrane region" description="Helical" evidence="1">
    <location>
        <begin position="102"/>
        <end position="122"/>
    </location>
</feature>
<sequence length="152" mass="16093">MRPPSPEVVRPVVAVLLLGLALTHLELLSEGFRHAHYLGVQMITGALLESAAAVAVIADDRTWIWGFALAEGALNALGYLLSRAFGLPLTAAGVAGDWLHTGALALGFLGLTVTGLASWVLLGRHLHTRRGPVTSARDRALLPVSPPKRPEE</sequence>
<reference evidence="3" key="1">
    <citation type="submission" date="2016-10" db="EMBL/GenBank/DDBJ databases">
        <authorList>
            <person name="Varghese N."/>
            <person name="Submissions S."/>
        </authorList>
    </citation>
    <scope>NUCLEOTIDE SEQUENCE [LARGE SCALE GENOMIC DNA]</scope>
    <source>
        <strain evidence="3">DSM 43163</strain>
    </source>
</reference>
<feature type="transmembrane region" description="Helical" evidence="1">
    <location>
        <begin position="64"/>
        <end position="82"/>
    </location>
</feature>
<organism evidence="2 3">
    <name type="scientific">Thermomonospora echinospora</name>
    <dbReference type="NCBI Taxonomy" id="1992"/>
    <lineage>
        <taxon>Bacteria</taxon>
        <taxon>Bacillati</taxon>
        <taxon>Actinomycetota</taxon>
        <taxon>Actinomycetes</taxon>
        <taxon>Streptosporangiales</taxon>
        <taxon>Thermomonosporaceae</taxon>
        <taxon>Thermomonospora</taxon>
    </lineage>
</organism>
<name>A0A1H6E0V3_9ACTN</name>
<dbReference type="Proteomes" id="UP000236723">
    <property type="component" value="Unassembled WGS sequence"/>
</dbReference>
<keyword evidence="1" id="KW-0812">Transmembrane</keyword>
<accession>A0A1H6E0V3</accession>
<feature type="transmembrane region" description="Helical" evidence="1">
    <location>
        <begin position="38"/>
        <end position="57"/>
    </location>
</feature>
<keyword evidence="1" id="KW-1133">Transmembrane helix</keyword>
<keyword evidence="1" id="KW-0472">Membrane</keyword>
<evidence type="ECO:0000313" key="3">
    <source>
        <dbReference type="Proteomes" id="UP000236723"/>
    </source>
</evidence>